<reference evidence="1" key="2">
    <citation type="submission" date="2011-11" db="EMBL/GenBank/DDBJ databases">
        <authorList>
            <person name="Barker E."/>
        </authorList>
    </citation>
    <scope>NUCLEOTIDE SEQUENCE</scope>
    <source>
        <strain evidence="1">Birmingham 1</strain>
    </source>
</reference>
<proteinExistence type="predicted"/>
<sequence>MPSLVTVGALAVTSLGVLTSLLTGQQGGSKAPPKWLDKMKGQSGVLVTFNDEGRELENDKICKGVENELRQNGTDQDRKFEDDLLLGKIRAGDFCNNDEEVERNDQEGVGQEIYFGIYFRDRNSAGRCGDLIKRDMVVIYVKESDKNKYTSAGFHEWKDSGGCGVEKPAREDYSLLVGRREDLMNLWLQSGKK</sequence>
<protein>
    <submittedName>
        <fullName evidence="1">Uncharacterized protein</fullName>
    </submittedName>
</protein>
<dbReference type="EMBL" id="HE613254">
    <property type="protein sequence ID" value="CCE66906.1"/>
    <property type="molecule type" value="Genomic_DNA"/>
</dbReference>
<dbReference type="PATRIC" id="fig|1116213.3.peg.418"/>
<dbReference type="AlphaFoldDB" id="G8C3K8"/>
<accession>G8C3K8</accession>
<name>G8C3K8_9MOLU</name>
<gene>
    <name evidence="1" type="ORF">MHM_03880</name>
</gene>
<evidence type="ECO:0000313" key="1">
    <source>
        <dbReference type="EMBL" id="CCE66906.1"/>
    </source>
</evidence>
<organism evidence="1">
    <name type="scientific">Candidatus Mycoplasma haematominutum 'Birmingham 1'</name>
    <dbReference type="NCBI Taxonomy" id="1116213"/>
    <lineage>
        <taxon>Bacteria</taxon>
        <taxon>Bacillati</taxon>
        <taxon>Mycoplasmatota</taxon>
        <taxon>Mollicutes</taxon>
        <taxon>Mycoplasmataceae</taxon>
        <taxon>Mycoplasma</taxon>
    </lineage>
</organism>
<reference evidence="1" key="1">
    <citation type="submission" date="2011-11" db="EMBL/GenBank/DDBJ databases">
        <title>Complete genome sequence of Candidatus Mycoplasma haemominutum.</title>
        <authorList>
            <person name="Barker E.N."/>
            <person name="Darby A.C."/>
            <person name="Helps C.R."/>
            <person name="Peters I.R."/>
            <person name="Hughes M.A."/>
            <person name="Radford A.D."/>
            <person name="Novacco M."/>
            <person name="Boretti F."/>
            <person name="Hofmann-Lehmann R."/>
            <person name="Tasker S."/>
        </authorList>
    </citation>
    <scope>NUCLEOTIDE SEQUENCE</scope>
    <source>
        <strain evidence="1">Birmingham 1</strain>
    </source>
</reference>
<dbReference type="HOGENOM" id="CLU_1425629_0_0_14"/>
<dbReference type="KEGG" id="mhb:MHM_03880"/>